<evidence type="ECO:0000313" key="2">
    <source>
        <dbReference type="Proteomes" id="UP000004968"/>
    </source>
</evidence>
<name>D3APR5_9FIRM</name>
<dbReference type="GeneID" id="93150341"/>
<dbReference type="Proteomes" id="UP000004968">
    <property type="component" value="Unassembled WGS sequence"/>
</dbReference>
<evidence type="ECO:0000313" key="1">
    <source>
        <dbReference type="EMBL" id="EFC96186.1"/>
    </source>
</evidence>
<gene>
    <name evidence="1" type="ORF">CLOSTHATH_05619</name>
</gene>
<reference evidence="1 2" key="1">
    <citation type="submission" date="2010-01" db="EMBL/GenBank/DDBJ databases">
        <authorList>
            <person name="Weinstock G."/>
            <person name="Sodergren E."/>
            <person name="Clifton S."/>
            <person name="Fulton L."/>
            <person name="Fulton B."/>
            <person name="Courtney L."/>
            <person name="Fronick C."/>
            <person name="Harrison M."/>
            <person name="Strong C."/>
            <person name="Farmer C."/>
            <person name="Delahaunty K."/>
            <person name="Markovic C."/>
            <person name="Hall O."/>
            <person name="Minx P."/>
            <person name="Tomlinson C."/>
            <person name="Mitreva M."/>
            <person name="Nelson J."/>
            <person name="Hou S."/>
            <person name="Wollam A."/>
            <person name="Pepin K.H."/>
            <person name="Johnson M."/>
            <person name="Bhonagiri V."/>
            <person name="Nash W.E."/>
            <person name="Warren W."/>
            <person name="Chinwalla A."/>
            <person name="Mardis E.R."/>
            <person name="Wilson R.K."/>
        </authorList>
    </citation>
    <scope>NUCLEOTIDE SEQUENCE [LARGE SCALE GENOMIC DNA]</scope>
    <source>
        <strain evidence="1 2">DSM 13479</strain>
    </source>
</reference>
<accession>D3APR5</accession>
<dbReference type="RefSeq" id="WP_006776039.1">
    <property type="nucleotide sequence ID" value="NZ_GG667764.1"/>
</dbReference>
<comment type="caution">
    <text evidence="1">The sequence shown here is derived from an EMBL/GenBank/DDBJ whole genome shotgun (WGS) entry which is preliminary data.</text>
</comment>
<dbReference type="AlphaFoldDB" id="D3APR5"/>
<proteinExistence type="predicted"/>
<protein>
    <submittedName>
        <fullName evidence="1">Uncharacterized protein</fullName>
    </submittedName>
</protein>
<organism evidence="1 2">
    <name type="scientific">Hungatella hathewayi DSM 13479</name>
    <dbReference type="NCBI Taxonomy" id="566550"/>
    <lineage>
        <taxon>Bacteria</taxon>
        <taxon>Bacillati</taxon>
        <taxon>Bacillota</taxon>
        <taxon>Clostridia</taxon>
        <taxon>Lachnospirales</taxon>
        <taxon>Lachnospiraceae</taxon>
        <taxon>Hungatella</taxon>
    </lineage>
</organism>
<dbReference type="HOGENOM" id="CLU_1243200_0_0_9"/>
<sequence>MDDYAEDNYYYIEKVKTGEEYHVALYKALMGIWEARETFINSLQEGITYRKLELGIEKDGEKIPFFKCDDGKFYIPEIKARKKLEGVDTLLSEFRRRFGIREGENQGSHMEEAKSVQDYDIRITERLSKIVTVRAESMESALSDAHDNYSDAKKGYVMDYEDMQEVTFSMAGIHLDLEKQKSIGGR</sequence>
<dbReference type="EMBL" id="ACIO01000604">
    <property type="protein sequence ID" value="EFC96186.1"/>
    <property type="molecule type" value="Genomic_DNA"/>
</dbReference>